<reference evidence="8" key="1">
    <citation type="journal article" date="2023" name="Insect Mol. Biol.">
        <title>Genome sequencing provides insights into the evolution of gene families encoding plant cell wall-degrading enzymes in longhorned beetles.</title>
        <authorList>
            <person name="Shin N.R."/>
            <person name="Okamura Y."/>
            <person name="Kirsch R."/>
            <person name="Pauchet Y."/>
        </authorList>
    </citation>
    <scope>NUCLEOTIDE SEQUENCE</scope>
    <source>
        <strain evidence="8">AMC_N1</strain>
    </source>
</reference>
<feature type="domain" description="Peptidase M24" evidence="7">
    <location>
        <begin position="75"/>
        <end position="301"/>
    </location>
</feature>
<comment type="cofactor">
    <cofactor evidence="5">
        <name>Co(2+)</name>
        <dbReference type="ChEBI" id="CHEBI:48828"/>
    </cofactor>
    <cofactor evidence="5">
        <name>Zn(2+)</name>
        <dbReference type="ChEBI" id="CHEBI:29105"/>
    </cofactor>
    <cofactor evidence="5">
        <name>Mn(2+)</name>
        <dbReference type="ChEBI" id="CHEBI:29035"/>
    </cofactor>
    <cofactor evidence="5">
        <name>Fe(2+)</name>
        <dbReference type="ChEBI" id="CHEBI:29033"/>
    </cofactor>
    <text evidence="5">Binds 2 divalent metal cations per subunit. Has a high-affinity and a low affinity metal-binding site. The true nature of the physiological cofactor is under debate. The enzyme is active with cobalt, zinc, manganese or divalent iron ions. Most likely, methionine aminopeptidases function as mononuclear Fe(2+)-metalloproteases under physiological conditions, and the catalytically relevant metal-binding site has been assigned to the histidine-containing high-affinity site.</text>
</comment>
<dbReference type="InterPro" id="IPR036005">
    <property type="entry name" value="Creatinase/aminopeptidase-like"/>
</dbReference>
<name>A0AAV8ZHV4_9CUCU</name>
<sequence length="311" mass="34762">MNSFKAYFSSLIPVRNLFWKKKAPNFGVYKIVDPGKVSLRRLVPDHIPKPSYYRTGEPTENVCYPEIKNEKQIHQMRLSCKLAANILQKVEKNIKIGKTTDEIDVEVFNMCIASGAYPSPLNYKNFPKSVCTSVNNVACHGIPDDRPLHDGDIINVDITVFYEGYHGDCSKTFLIGNVDNEGRNLVKATETCLNEAINICKPGKKFNEIGTCIEDTAYKLGYRVVPAFLGHGIGCYFHGPPDIYHVTNNYPGRMEAGMTFTIEPILTQGGYLIEILEDNWTAVTADSARTAQFEHTVLITDSGVEILTLPD</sequence>
<dbReference type="PROSITE" id="PS00680">
    <property type="entry name" value="MAP_1"/>
    <property type="match status" value="1"/>
</dbReference>
<comment type="function">
    <text evidence="6">Cotranslationally removes the N-terminal methionine from nascent proteins. The N-terminal methionine is often cleaved when the second residue in the primary sequence is small and uncharged (Met-Ala-, Cys, Gly, Pro, Ser, Thr, or Val).</text>
</comment>
<dbReference type="Proteomes" id="UP001162162">
    <property type="component" value="Unassembled WGS sequence"/>
</dbReference>
<feature type="binding site" evidence="5">
    <location>
        <position position="231"/>
    </location>
    <ligand>
        <name>a divalent metal cation</name>
        <dbReference type="ChEBI" id="CHEBI:60240"/>
        <label>2</label>
        <note>catalytic</note>
    </ligand>
</feature>
<feature type="binding site" evidence="5">
    <location>
        <position position="263"/>
    </location>
    <ligand>
        <name>a divalent metal cation</name>
        <dbReference type="ChEBI" id="CHEBI:60240"/>
        <label>2</label>
        <note>catalytic</note>
    </ligand>
</feature>
<evidence type="ECO:0000259" key="7">
    <source>
        <dbReference type="Pfam" id="PF00557"/>
    </source>
</evidence>
<proteinExistence type="inferred from homology"/>
<dbReference type="PANTHER" id="PTHR43330:SF8">
    <property type="entry name" value="METHIONINE AMINOPEPTIDASE 1D, MITOCHONDRIAL"/>
    <property type="match status" value="1"/>
</dbReference>
<evidence type="ECO:0000256" key="2">
    <source>
        <dbReference type="ARBA" id="ARBA00022670"/>
    </source>
</evidence>
<evidence type="ECO:0000256" key="5">
    <source>
        <dbReference type="HAMAP-Rule" id="MF_03174"/>
    </source>
</evidence>
<evidence type="ECO:0000256" key="4">
    <source>
        <dbReference type="ARBA" id="ARBA00022801"/>
    </source>
</evidence>
<keyword evidence="2 5" id="KW-0645">Protease</keyword>
<comment type="similarity">
    <text evidence="5">Belongs to the peptidase M24A family. Methionine aminopeptidase type 1 subfamily.</text>
</comment>
<dbReference type="Pfam" id="PF00557">
    <property type="entry name" value="Peptidase_M24"/>
    <property type="match status" value="1"/>
</dbReference>
<protein>
    <recommendedName>
        <fullName evidence="6">Methionine aminopeptidase</fullName>
        <ecNumber evidence="6">3.4.11.18</ecNumber>
    </recommendedName>
</protein>
<dbReference type="GO" id="GO:0046872">
    <property type="term" value="F:metal ion binding"/>
    <property type="evidence" value="ECO:0007669"/>
    <property type="project" value="UniProtKB-UniRule"/>
</dbReference>
<feature type="binding site" evidence="5">
    <location>
        <position position="140"/>
    </location>
    <ligand>
        <name>substrate</name>
    </ligand>
</feature>
<gene>
    <name evidence="8" type="ORF">NQ318_018546</name>
</gene>
<accession>A0AAV8ZHV4</accession>
<dbReference type="InterPro" id="IPR002467">
    <property type="entry name" value="Pept_M24A_MAP1"/>
</dbReference>
<dbReference type="GO" id="GO:0070006">
    <property type="term" value="F:metalloaminopeptidase activity"/>
    <property type="evidence" value="ECO:0007669"/>
    <property type="project" value="UniProtKB-UniRule"/>
</dbReference>
<dbReference type="GO" id="GO:0004239">
    <property type="term" value="F:initiator methionyl aminopeptidase activity"/>
    <property type="evidence" value="ECO:0007669"/>
    <property type="project" value="UniProtKB-UniRule"/>
</dbReference>
<dbReference type="CDD" id="cd01086">
    <property type="entry name" value="MetAP1"/>
    <property type="match status" value="1"/>
</dbReference>
<dbReference type="AlphaFoldDB" id="A0AAV8ZHV4"/>
<feature type="binding site" evidence="5">
    <location>
        <position position="168"/>
    </location>
    <ligand>
        <name>a divalent metal cation</name>
        <dbReference type="ChEBI" id="CHEBI:60240"/>
        <label>1</label>
    </ligand>
</feature>
<dbReference type="EMBL" id="JAPWTK010000001">
    <property type="protein sequence ID" value="KAJ8963082.1"/>
    <property type="molecule type" value="Genomic_DNA"/>
</dbReference>
<keyword evidence="3 5" id="KW-0479">Metal-binding</keyword>
<feature type="binding site" evidence="5">
    <location>
        <position position="168"/>
    </location>
    <ligand>
        <name>a divalent metal cation</name>
        <dbReference type="ChEBI" id="CHEBI:60240"/>
        <label>2</label>
        <note>catalytic</note>
    </ligand>
</feature>
<dbReference type="InterPro" id="IPR001714">
    <property type="entry name" value="Pept_M24_MAP"/>
</dbReference>
<comment type="caution">
    <text evidence="8">The sequence shown here is derived from an EMBL/GenBank/DDBJ whole genome shotgun (WGS) entry which is preliminary data.</text>
</comment>
<evidence type="ECO:0000313" key="8">
    <source>
        <dbReference type="EMBL" id="KAJ8963082.1"/>
    </source>
</evidence>
<evidence type="ECO:0000256" key="6">
    <source>
        <dbReference type="RuleBase" id="RU003653"/>
    </source>
</evidence>
<evidence type="ECO:0000256" key="1">
    <source>
        <dbReference type="ARBA" id="ARBA00022438"/>
    </source>
</evidence>
<feature type="binding site" evidence="5">
    <location>
        <position position="157"/>
    </location>
    <ligand>
        <name>a divalent metal cation</name>
        <dbReference type="ChEBI" id="CHEBI:60240"/>
        <label>1</label>
    </ligand>
</feature>
<comment type="catalytic activity">
    <reaction evidence="5 6">
        <text>Release of N-terminal amino acids, preferentially methionine, from peptides and arylamides.</text>
        <dbReference type="EC" id="3.4.11.18"/>
    </reaction>
</comment>
<dbReference type="EC" id="3.4.11.18" evidence="6"/>
<dbReference type="InterPro" id="IPR000994">
    <property type="entry name" value="Pept_M24"/>
</dbReference>
<organism evidence="8 9">
    <name type="scientific">Aromia moschata</name>
    <dbReference type="NCBI Taxonomy" id="1265417"/>
    <lineage>
        <taxon>Eukaryota</taxon>
        <taxon>Metazoa</taxon>
        <taxon>Ecdysozoa</taxon>
        <taxon>Arthropoda</taxon>
        <taxon>Hexapoda</taxon>
        <taxon>Insecta</taxon>
        <taxon>Pterygota</taxon>
        <taxon>Neoptera</taxon>
        <taxon>Endopterygota</taxon>
        <taxon>Coleoptera</taxon>
        <taxon>Polyphaga</taxon>
        <taxon>Cucujiformia</taxon>
        <taxon>Chrysomeloidea</taxon>
        <taxon>Cerambycidae</taxon>
        <taxon>Cerambycinae</taxon>
        <taxon>Callichromatini</taxon>
        <taxon>Aromia</taxon>
    </lineage>
</organism>
<evidence type="ECO:0000313" key="9">
    <source>
        <dbReference type="Proteomes" id="UP001162162"/>
    </source>
</evidence>
<keyword evidence="4 5" id="KW-0378">Hydrolase</keyword>
<feature type="binding site" evidence="5">
    <location>
        <position position="238"/>
    </location>
    <ligand>
        <name>substrate</name>
    </ligand>
</feature>
<feature type="binding site" evidence="5">
    <location>
        <position position="294"/>
    </location>
    <ligand>
        <name>a divalent metal cation</name>
        <dbReference type="ChEBI" id="CHEBI:60240"/>
        <label>2</label>
        <note>catalytic</note>
    </ligand>
</feature>
<dbReference type="PANTHER" id="PTHR43330">
    <property type="entry name" value="METHIONINE AMINOPEPTIDASE"/>
    <property type="match status" value="1"/>
</dbReference>
<evidence type="ECO:0000256" key="3">
    <source>
        <dbReference type="ARBA" id="ARBA00022723"/>
    </source>
</evidence>
<dbReference type="GO" id="GO:0006508">
    <property type="term" value="P:proteolysis"/>
    <property type="evidence" value="ECO:0007669"/>
    <property type="project" value="UniProtKB-KW"/>
</dbReference>
<keyword evidence="9" id="KW-1185">Reference proteome</keyword>
<dbReference type="HAMAP" id="MF_01974">
    <property type="entry name" value="MetAP_1"/>
    <property type="match status" value="1"/>
</dbReference>
<dbReference type="SUPFAM" id="SSF55920">
    <property type="entry name" value="Creatinase/aminopeptidase"/>
    <property type="match status" value="1"/>
</dbReference>
<dbReference type="NCBIfam" id="TIGR00500">
    <property type="entry name" value="met_pdase_I"/>
    <property type="match status" value="1"/>
</dbReference>
<dbReference type="Gene3D" id="3.90.230.10">
    <property type="entry name" value="Creatinase/methionine aminopeptidase superfamily"/>
    <property type="match status" value="1"/>
</dbReference>
<feature type="binding site" evidence="5">
    <location>
        <position position="294"/>
    </location>
    <ligand>
        <name>a divalent metal cation</name>
        <dbReference type="ChEBI" id="CHEBI:60240"/>
        <label>1</label>
    </ligand>
</feature>
<dbReference type="PRINTS" id="PR00599">
    <property type="entry name" value="MAPEPTIDASE"/>
</dbReference>
<keyword evidence="1 5" id="KW-0031">Aminopeptidase</keyword>